<keyword evidence="1" id="KW-0808">Transferase</keyword>
<dbReference type="EMBL" id="VBUT01000011">
    <property type="protein sequence ID" value="TLF74071.1"/>
    <property type="molecule type" value="Genomic_DNA"/>
</dbReference>
<dbReference type="RefSeq" id="WP_138451762.1">
    <property type="nucleotide sequence ID" value="NZ_VBUT01000011.1"/>
</dbReference>
<comment type="caution">
    <text evidence="1">The sequence shown here is derived from an EMBL/GenBank/DDBJ whole genome shotgun (WGS) entry which is preliminary data.</text>
</comment>
<name>A0A5R8NEB9_9NOCA</name>
<organism evidence="1 2">
    <name type="scientific">Nocardia cyriacigeorgica</name>
    <dbReference type="NCBI Taxonomy" id="135487"/>
    <lineage>
        <taxon>Bacteria</taxon>
        <taxon>Bacillati</taxon>
        <taxon>Actinomycetota</taxon>
        <taxon>Actinomycetes</taxon>
        <taxon>Mycobacteriales</taxon>
        <taxon>Nocardiaceae</taxon>
        <taxon>Nocardia</taxon>
    </lineage>
</organism>
<sequence length="411" mass="44143">MFRGWLQLGDREIANSSRVVTLAGARGTPTSDAALTGAACVPCRNLQVRYDDSWPGLRDYLGDPPYEDITTAPWYNGTDASREFYGVWVMSIDGGDAIPISVDVTDSLCSGGVAGRHRDTYSTLTISALIWACTNRGARYGLRWLNCQLRTARTPTVLRYLDAHPESGTADDLERARRQVILSAPATITEVMGRPVADHQQASLFRVDWELTALDPYAWTAPTVRPVAWDSQVVEQIEWAHAPDCASGTCELPELLSTTCPPAIIDTRPAPIPVCGGCLPVCEIETRTWQLDLTGSSCDLTAVSTTVTAGAADVTVQFWWRPCGSVSDCDITGRLQITGLPAGEAVIADSVDGRGYAVIAGARGRQRGIIGTPSGAPWRGTLLEPGCWELVAQSAPGLDYTVAIETTGRNA</sequence>
<reference evidence="1 2" key="1">
    <citation type="submission" date="2019-05" db="EMBL/GenBank/DDBJ databases">
        <title>Genomes sequences of two Nocardia cyriacigeorgica environmental isolates, type strains Nocardia asteroides ATCC 19247 and Nocardia cyriacigeorgica DSM 44484.</title>
        <authorList>
            <person name="Vautrin F."/>
            <person name="Bergeron E."/>
            <person name="Dubost A."/>
            <person name="Abrouk D."/>
            <person name="Rodriguez Nava V."/>
            <person name="Pujic P."/>
        </authorList>
    </citation>
    <scope>NUCLEOTIDE SEQUENCE [LARGE SCALE GENOMIC DNA]</scope>
    <source>
        <strain evidence="1 2">EML 446</strain>
    </source>
</reference>
<dbReference type="Proteomes" id="UP000306378">
    <property type="component" value="Unassembled WGS sequence"/>
</dbReference>
<protein>
    <submittedName>
        <fullName evidence="1">Sugar transferase</fullName>
    </submittedName>
</protein>
<dbReference type="AlphaFoldDB" id="A0A5R8NEB9"/>
<proteinExistence type="predicted"/>
<accession>A0A5R8NEB9</accession>
<evidence type="ECO:0000313" key="1">
    <source>
        <dbReference type="EMBL" id="TLF74071.1"/>
    </source>
</evidence>
<evidence type="ECO:0000313" key="2">
    <source>
        <dbReference type="Proteomes" id="UP000306378"/>
    </source>
</evidence>
<gene>
    <name evidence="1" type="ORF">FEK34_25465</name>
</gene>
<dbReference type="GO" id="GO:0016740">
    <property type="term" value="F:transferase activity"/>
    <property type="evidence" value="ECO:0007669"/>
    <property type="project" value="UniProtKB-KW"/>
</dbReference>